<gene>
    <name evidence="1" type="ORF">BJ138DRAFT_1155658</name>
</gene>
<sequence>MPAPAPFSSPHNQQTFPALYLYPLNDTFIPKHITLIGGQCAKIGRQTNAKTVPAERNGYFDSKVLSRQHAEIWEEGGKIYIKDVKSSNGTFINGERLSPEGVESDPFELKNDDIVEFGIDIIGEDNKTTIHHKVAARVMCVFTEEDVQIAARVEQMQNGNPSVAGVPSQQPPSSANQSFSFAQNQNGHAAAQRRPTLQSQGLGGMGGMGGSTRPPGKSGLTFDHILSRLQGELQKSRDTGAELHSLTNAMNDIHDTLGGSMPSNPPPYPQSLPAVRPAQLAITNESNPANDAAPSVSPSALSELRTQLHETQASLASHIDKVRALEDMLAEHEAIKSEVAALREMMDEQKRHAEHIAARSPTRHHKGHMHHTDFESEGDDDDSSSIRTVVPHELERVEEEDEDQLAAEEEDDEDRRRRRDELGRPRTPEPTGMGMSDDDDELPKSKRRRRSPTSRDTSSAAIEDLTQRLSMLAGQIEAALQSNNSLQEQHKSAQSTISLLESKISSLEALVQTTQAQVQAQTTANEAAQAQILETVTASATASAKQPEQDTERESLTQIVNEWKKSVEGQWSAVQEEWTHERERLSKAREEWEQKVKSLESGLDAKVSAGVASIVAMQAQIHHHPFMPNGDIKLNGTAGLVTPPSPVSVASNSGRTKSRRRRGSSSRGRSRSISPVSPIIGHATIEEPREVVSPSHLDSAHYDHDQDRSRSPSPSVADDSEVDSLSKSGLADSTTYPYTPAPSSVDSPGHPPPADHSVEVLSKTESSKPRFTEAQLTSVTTAVGVLVLGVAAAAVLWRVKPE</sequence>
<dbReference type="EMBL" id="MU267769">
    <property type="protein sequence ID" value="KAH7909272.1"/>
    <property type="molecule type" value="Genomic_DNA"/>
</dbReference>
<reference evidence="1" key="1">
    <citation type="journal article" date="2021" name="New Phytol.">
        <title>Evolutionary innovations through gain and loss of genes in the ectomycorrhizal Boletales.</title>
        <authorList>
            <person name="Wu G."/>
            <person name="Miyauchi S."/>
            <person name="Morin E."/>
            <person name="Kuo A."/>
            <person name="Drula E."/>
            <person name="Varga T."/>
            <person name="Kohler A."/>
            <person name="Feng B."/>
            <person name="Cao Y."/>
            <person name="Lipzen A."/>
            <person name="Daum C."/>
            <person name="Hundley H."/>
            <person name="Pangilinan J."/>
            <person name="Johnson J."/>
            <person name="Barry K."/>
            <person name="LaButti K."/>
            <person name="Ng V."/>
            <person name="Ahrendt S."/>
            <person name="Min B."/>
            <person name="Choi I.G."/>
            <person name="Park H."/>
            <person name="Plett J.M."/>
            <person name="Magnuson J."/>
            <person name="Spatafora J.W."/>
            <person name="Nagy L.G."/>
            <person name="Henrissat B."/>
            <person name="Grigoriev I.V."/>
            <person name="Yang Z.L."/>
            <person name="Xu J."/>
            <person name="Martin F.M."/>
        </authorList>
    </citation>
    <scope>NUCLEOTIDE SEQUENCE</scope>
    <source>
        <strain evidence="1">ATCC 28755</strain>
    </source>
</reference>
<proteinExistence type="predicted"/>
<evidence type="ECO:0000313" key="1">
    <source>
        <dbReference type="EMBL" id="KAH7909272.1"/>
    </source>
</evidence>
<keyword evidence="2" id="KW-1185">Reference proteome</keyword>
<comment type="caution">
    <text evidence="1">The sequence shown here is derived from an EMBL/GenBank/DDBJ whole genome shotgun (WGS) entry which is preliminary data.</text>
</comment>
<dbReference type="Proteomes" id="UP000790377">
    <property type="component" value="Unassembled WGS sequence"/>
</dbReference>
<name>A0ACB8A986_9AGAM</name>
<evidence type="ECO:0000313" key="2">
    <source>
        <dbReference type="Proteomes" id="UP000790377"/>
    </source>
</evidence>
<protein>
    <submittedName>
        <fullName evidence="1">Uncharacterized protein</fullName>
    </submittedName>
</protein>
<organism evidence="1 2">
    <name type="scientific">Hygrophoropsis aurantiaca</name>
    <dbReference type="NCBI Taxonomy" id="72124"/>
    <lineage>
        <taxon>Eukaryota</taxon>
        <taxon>Fungi</taxon>
        <taxon>Dikarya</taxon>
        <taxon>Basidiomycota</taxon>
        <taxon>Agaricomycotina</taxon>
        <taxon>Agaricomycetes</taxon>
        <taxon>Agaricomycetidae</taxon>
        <taxon>Boletales</taxon>
        <taxon>Coniophorineae</taxon>
        <taxon>Hygrophoropsidaceae</taxon>
        <taxon>Hygrophoropsis</taxon>
    </lineage>
</organism>
<accession>A0ACB8A986</accession>